<keyword evidence="6" id="KW-1185">Reference proteome</keyword>
<reference evidence="5 6" key="1">
    <citation type="submission" date="2024-03" db="EMBL/GenBank/DDBJ databases">
        <title>Community enrichment and isolation of bacterial strains for fucoidan degradation.</title>
        <authorList>
            <person name="Sichert A."/>
        </authorList>
    </citation>
    <scope>NUCLEOTIDE SEQUENCE [LARGE SCALE GENOMIC DNA]</scope>
    <source>
        <strain evidence="5 6">AS81</strain>
    </source>
</reference>
<dbReference type="InterPro" id="IPR000792">
    <property type="entry name" value="Tscrpt_reg_LuxR_C"/>
</dbReference>
<sequence length="162" mass="18639">MDFEKKLLKSKVDFNFFDCCNACKDLDVKNILLVINSYKNLEFERKILNHGSKGVIWLLEREVDIEDVITTIKSGGLWFDRLSLSKEILKSTDSKMPLLSITKIPLTKREVDIADLVVLGFSNKEIANMRWISETTVKSHLKNILRKADARNRTALVNKLKV</sequence>
<feature type="domain" description="HTH luxR-type" evidence="4">
    <location>
        <begin position="99"/>
        <end position="162"/>
    </location>
</feature>
<evidence type="ECO:0000256" key="3">
    <source>
        <dbReference type="ARBA" id="ARBA00023163"/>
    </source>
</evidence>
<evidence type="ECO:0000256" key="2">
    <source>
        <dbReference type="ARBA" id="ARBA00023125"/>
    </source>
</evidence>
<evidence type="ECO:0000256" key="1">
    <source>
        <dbReference type="ARBA" id="ARBA00023015"/>
    </source>
</evidence>
<evidence type="ECO:0000313" key="6">
    <source>
        <dbReference type="Proteomes" id="UP001388366"/>
    </source>
</evidence>
<keyword evidence="3" id="KW-0804">Transcription</keyword>
<dbReference type="EMBL" id="JBBMQU010000024">
    <property type="protein sequence ID" value="MEM5551760.1"/>
    <property type="molecule type" value="Genomic_DNA"/>
</dbReference>
<evidence type="ECO:0000313" key="5">
    <source>
        <dbReference type="EMBL" id="MEM5551760.1"/>
    </source>
</evidence>
<gene>
    <name evidence="5" type="ORF">WNY63_13580</name>
</gene>
<protein>
    <submittedName>
        <fullName evidence="5">Response regulator transcription factor</fullName>
    </submittedName>
</protein>
<evidence type="ECO:0000259" key="4">
    <source>
        <dbReference type="PROSITE" id="PS50043"/>
    </source>
</evidence>
<dbReference type="Pfam" id="PF00196">
    <property type="entry name" value="GerE"/>
    <property type="match status" value="1"/>
</dbReference>
<dbReference type="PANTHER" id="PTHR44688">
    <property type="entry name" value="DNA-BINDING TRANSCRIPTIONAL ACTIVATOR DEVR_DOSR"/>
    <property type="match status" value="1"/>
</dbReference>
<dbReference type="Gene3D" id="3.40.50.2300">
    <property type="match status" value="1"/>
</dbReference>
<dbReference type="SMART" id="SM00421">
    <property type="entry name" value="HTH_LUXR"/>
    <property type="match status" value="1"/>
</dbReference>
<dbReference type="SUPFAM" id="SSF46894">
    <property type="entry name" value="C-terminal effector domain of the bipartite response regulators"/>
    <property type="match status" value="1"/>
</dbReference>
<name>A0ABU9U3Y1_9GAMM</name>
<keyword evidence="1" id="KW-0805">Transcription regulation</keyword>
<accession>A0ABU9U3Y1</accession>
<organism evidence="5 6">
    <name type="scientific">Pseudoalteromonas neustonica</name>
    <dbReference type="NCBI Taxonomy" id="1840331"/>
    <lineage>
        <taxon>Bacteria</taxon>
        <taxon>Pseudomonadati</taxon>
        <taxon>Pseudomonadota</taxon>
        <taxon>Gammaproteobacteria</taxon>
        <taxon>Alteromonadales</taxon>
        <taxon>Pseudoalteromonadaceae</taxon>
        <taxon>Pseudoalteromonas</taxon>
    </lineage>
</organism>
<dbReference type="PRINTS" id="PR00038">
    <property type="entry name" value="HTHLUXR"/>
</dbReference>
<dbReference type="InterPro" id="IPR016032">
    <property type="entry name" value="Sig_transdc_resp-reg_C-effctor"/>
</dbReference>
<dbReference type="PANTHER" id="PTHR44688:SF16">
    <property type="entry name" value="DNA-BINDING TRANSCRIPTIONAL ACTIVATOR DEVR_DOSR"/>
    <property type="match status" value="1"/>
</dbReference>
<dbReference type="PROSITE" id="PS50043">
    <property type="entry name" value="HTH_LUXR_2"/>
    <property type="match status" value="1"/>
</dbReference>
<dbReference type="CDD" id="cd06170">
    <property type="entry name" value="LuxR_C_like"/>
    <property type="match status" value="1"/>
</dbReference>
<dbReference type="Proteomes" id="UP001388366">
    <property type="component" value="Unassembled WGS sequence"/>
</dbReference>
<keyword evidence="2" id="KW-0238">DNA-binding</keyword>
<proteinExistence type="predicted"/>
<comment type="caution">
    <text evidence="5">The sequence shown here is derived from an EMBL/GenBank/DDBJ whole genome shotgun (WGS) entry which is preliminary data.</text>
</comment>